<evidence type="ECO:0000313" key="2">
    <source>
        <dbReference type="Proteomes" id="UP001498421"/>
    </source>
</evidence>
<accession>A0ABR1HIX6</accession>
<protein>
    <submittedName>
        <fullName evidence="1">Uncharacterized protein</fullName>
    </submittedName>
</protein>
<proteinExistence type="predicted"/>
<gene>
    <name evidence="1" type="ORF">QQZ08_010078</name>
</gene>
<sequence>MVFFTVLIRWVRGLFRHEKRKLLVLGLLGISVSGLWHHFSAPPHPSPDDVIVANFKRRVCSLHWSLYHEEKWHRSLYQVLDVHARAGEVHIIKAYQKKIIEADNGTDTNVNTPIDQEGSSGASWDISSLPSPDRRMLNLNSALLILIKDAERDLYHLEFYDKVGFIYSDREKRGTSKKQGELEREYMRKVQADIDERLRDVCKDYSQPALRVSGWDTRCKGA</sequence>
<dbReference type="EMBL" id="JAZAVK010000124">
    <property type="protein sequence ID" value="KAK7421148.1"/>
    <property type="molecule type" value="Genomic_DNA"/>
</dbReference>
<organism evidence="1 2">
    <name type="scientific">Neonectria magnoliae</name>
    <dbReference type="NCBI Taxonomy" id="2732573"/>
    <lineage>
        <taxon>Eukaryota</taxon>
        <taxon>Fungi</taxon>
        <taxon>Dikarya</taxon>
        <taxon>Ascomycota</taxon>
        <taxon>Pezizomycotina</taxon>
        <taxon>Sordariomycetes</taxon>
        <taxon>Hypocreomycetidae</taxon>
        <taxon>Hypocreales</taxon>
        <taxon>Nectriaceae</taxon>
        <taxon>Neonectria</taxon>
    </lineage>
</organism>
<reference evidence="1 2" key="1">
    <citation type="journal article" date="2025" name="Microbiol. Resour. Announc.">
        <title>Draft genome sequences for Neonectria magnoliae and Neonectria punicea, canker pathogens of Liriodendron tulipifera and Acer saccharum in West Virginia.</title>
        <authorList>
            <person name="Petronek H.M."/>
            <person name="Kasson M.T."/>
            <person name="Metheny A.M."/>
            <person name="Stauder C.M."/>
            <person name="Lovett B."/>
            <person name="Lynch S.C."/>
            <person name="Garnas J.R."/>
            <person name="Kasson L.R."/>
            <person name="Stajich J.E."/>
        </authorList>
    </citation>
    <scope>NUCLEOTIDE SEQUENCE [LARGE SCALE GENOMIC DNA]</scope>
    <source>
        <strain evidence="1 2">NRRL 64651</strain>
    </source>
</reference>
<evidence type="ECO:0000313" key="1">
    <source>
        <dbReference type="EMBL" id="KAK7421148.1"/>
    </source>
</evidence>
<keyword evidence="2" id="KW-1185">Reference proteome</keyword>
<name>A0ABR1HIX6_9HYPO</name>
<dbReference type="Proteomes" id="UP001498421">
    <property type="component" value="Unassembled WGS sequence"/>
</dbReference>
<comment type="caution">
    <text evidence="1">The sequence shown here is derived from an EMBL/GenBank/DDBJ whole genome shotgun (WGS) entry which is preliminary data.</text>
</comment>